<keyword evidence="6 7" id="KW-0143">Chaperone</keyword>
<dbReference type="GO" id="GO:0140662">
    <property type="term" value="F:ATP-dependent protein folding chaperone"/>
    <property type="evidence" value="ECO:0007669"/>
    <property type="project" value="InterPro"/>
</dbReference>
<dbReference type="SUPFAM" id="SSF52029">
    <property type="entry name" value="GroEL apical domain-like"/>
    <property type="match status" value="1"/>
</dbReference>
<evidence type="ECO:0000256" key="1">
    <source>
        <dbReference type="ARBA" id="ARBA00004496"/>
    </source>
</evidence>
<evidence type="ECO:0000256" key="5">
    <source>
        <dbReference type="ARBA" id="ARBA00022840"/>
    </source>
</evidence>
<proteinExistence type="inferred from homology"/>
<dbReference type="InterPro" id="IPR002423">
    <property type="entry name" value="Cpn60/GroEL/TCP-1"/>
</dbReference>
<dbReference type="Gene3D" id="3.30.260.10">
    <property type="entry name" value="TCP-1-like chaperonin intermediate domain"/>
    <property type="match status" value="1"/>
</dbReference>
<evidence type="ECO:0000256" key="2">
    <source>
        <dbReference type="ARBA" id="ARBA00008020"/>
    </source>
</evidence>
<dbReference type="GO" id="GO:0005737">
    <property type="term" value="C:cytoplasm"/>
    <property type="evidence" value="ECO:0007669"/>
    <property type="project" value="UniProtKB-SubCell"/>
</dbReference>
<evidence type="ECO:0000256" key="6">
    <source>
        <dbReference type="ARBA" id="ARBA00023186"/>
    </source>
</evidence>
<dbReference type="AlphaFoldDB" id="A0A183EFL2"/>
<dbReference type="InterPro" id="IPR017998">
    <property type="entry name" value="Chaperone_TCP-1"/>
</dbReference>
<evidence type="ECO:0000256" key="3">
    <source>
        <dbReference type="ARBA" id="ARBA00022490"/>
    </source>
</evidence>
<evidence type="ECO:0000313" key="8">
    <source>
        <dbReference type="WBParaSite" id="GPUH_0001977801-mRNA-1"/>
    </source>
</evidence>
<dbReference type="GO" id="GO:0051082">
    <property type="term" value="F:unfolded protein binding"/>
    <property type="evidence" value="ECO:0007669"/>
    <property type="project" value="InterPro"/>
</dbReference>
<evidence type="ECO:0000256" key="4">
    <source>
        <dbReference type="ARBA" id="ARBA00022741"/>
    </source>
</evidence>
<dbReference type="PRINTS" id="PR00304">
    <property type="entry name" value="TCOMPLEXTCP1"/>
</dbReference>
<dbReference type="InterPro" id="IPR027413">
    <property type="entry name" value="GROEL-like_equatorial_sf"/>
</dbReference>
<keyword evidence="3" id="KW-0963">Cytoplasm</keyword>
<dbReference type="SUPFAM" id="SSF48592">
    <property type="entry name" value="GroEL equatorial domain-like"/>
    <property type="match status" value="1"/>
</dbReference>
<name>A0A183EFL2_9BILA</name>
<sequence>LVSGAGDIKLTKDGNVLLHEMQIQHPTAAMIAKATTAQDDVTGDGTTSTVLFIGELLKQADLYVSEGVHPRLITEGFEHASAKTLELLESFKQSPSINRELLCEVARTSLRTKLSEKLADHITECVVDAVLAIRVGDELRPDLHMIELQEMQHESDMDTRLVRGLVLDHGGRHPDMPKTLRNAYILTCSVSLEYEKTEVNSGFFYKSAAERERLVSSEREFIMRRVQKIVDLKKKVCDDAEKMDGKKRGFVVINQKV</sequence>
<dbReference type="GO" id="GO:0005524">
    <property type="term" value="F:ATP binding"/>
    <property type="evidence" value="ECO:0007669"/>
    <property type="project" value="UniProtKB-KW"/>
</dbReference>
<evidence type="ECO:0000256" key="7">
    <source>
        <dbReference type="RuleBase" id="RU004187"/>
    </source>
</evidence>
<protein>
    <submittedName>
        <fullName evidence="8">T-complex protein 1 subunit zeta</fullName>
    </submittedName>
</protein>
<dbReference type="WBParaSite" id="GPUH_0001977801-mRNA-1">
    <property type="protein sequence ID" value="GPUH_0001977801-mRNA-1"/>
    <property type="gene ID" value="GPUH_0001977801"/>
</dbReference>
<accession>A0A183EFL2</accession>
<comment type="similarity">
    <text evidence="2 7">Belongs to the TCP-1 chaperonin family.</text>
</comment>
<dbReference type="PANTHER" id="PTHR11353">
    <property type="entry name" value="CHAPERONIN"/>
    <property type="match status" value="1"/>
</dbReference>
<dbReference type="InterPro" id="IPR002194">
    <property type="entry name" value="Chaperonin_TCP-1_CS"/>
</dbReference>
<dbReference type="InterPro" id="IPR027410">
    <property type="entry name" value="TCP-1-like_intermed_sf"/>
</dbReference>
<comment type="subcellular location">
    <subcellularLocation>
        <location evidence="1">Cytoplasm</location>
    </subcellularLocation>
</comment>
<dbReference type="GO" id="GO:0016887">
    <property type="term" value="F:ATP hydrolysis activity"/>
    <property type="evidence" value="ECO:0007669"/>
    <property type="project" value="InterPro"/>
</dbReference>
<dbReference type="InterPro" id="IPR027409">
    <property type="entry name" value="GroEL-like_apical_dom_sf"/>
</dbReference>
<dbReference type="PROSITE" id="PS00751">
    <property type="entry name" value="TCP1_2"/>
    <property type="match status" value="1"/>
</dbReference>
<keyword evidence="4 7" id="KW-0547">Nucleotide-binding</keyword>
<organism evidence="8">
    <name type="scientific">Gongylonema pulchrum</name>
    <dbReference type="NCBI Taxonomy" id="637853"/>
    <lineage>
        <taxon>Eukaryota</taxon>
        <taxon>Metazoa</taxon>
        <taxon>Ecdysozoa</taxon>
        <taxon>Nematoda</taxon>
        <taxon>Chromadorea</taxon>
        <taxon>Rhabditida</taxon>
        <taxon>Spirurina</taxon>
        <taxon>Spiruromorpha</taxon>
        <taxon>Spiruroidea</taxon>
        <taxon>Gongylonematidae</taxon>
        <taxon>Gongylonema</taxon>
    </lineage>
</organism>
<reference evidence="8" key="1">
    <citation type="submission" date="2016-06" db="UniProtKB">
        <authorList>
            <consortium name="WormBaseParasite"/>
        </authorList>
    </citation>
    <scope>IDENTIFICATION</scope>
</reference>
<dbReference type="FunFam" id="1.10.560.10:FF:000058">
    <property type="entry name" value="T-complex protein 1 subunit zeta"/>
    <property type="match status" value="1"/>
</dbReference>
<dbReference type="PROSITE" id="PS00995">
    <property type="entry name" value="TCP1_3"/>
    <property type="match status" value="1"/>
</dbReference>
<dbReference type="SUPFAM" id="SSF54849">
    <property type="entry name" value="GroEL-intermediate domain like"/>
    <property type="match status" value="1"/>
</dbReference>
<dbReference type="Gene3D" id="3.50.7.10">
    <property type="entry name" value="GroEL"/>
    <property type="match status" value="1"/>
</dbReference>
<dbReference type="Pfam" id="PF00118">
    <property type="entry name" value="Cpn60_TCP1"/>
    <property type="match status" value="1"/>
</dbReference>
<dbReference type="Gene3D" id="1.10.560.10">
    <property type="entry name" value="GroEL-like equatorial domain"/>
    <property type="match status" value="1"/>
</dbReference>
<keyword evidence="5 7" id="KW-0067">ATP-binding</keyword>